<dbReference type="PANTHER" id="PTHR43048:SF3">
    <property type="entry name" value="METHYLMALONYL-COA EPIMERASE, MITOCHONDRIAL"/>
    <property type="match status" value="1"/>
</dbReference>
<evidence type="ECO:0000256" key="2">
    <source>
        <dbReference type="ARBA" id="ARBA00022723"/>
    </source>
</evidence>
<dbReference type="AlphaFoldDB" id="A0A9D9DM24"/>
<dbReference type="Pfam" id="PF13669">
    <property type="entry name" value="Glyoxalase_4"/>
    <property type="match status" value="1"/>
</dbReference>
<comment type="similarity">
    <text evidence="1">Belongs to the methylmalonyl-CoA epimerase family.</text>
</comment>
<dbReference type="EMBL" id="JADINB010000090">
    <property type="protein sequence ID" value="MBO8429090.1"/>
    <property type="molecule type" value="Genomic_DNA"/>
</dbReference>
<dbReference type="InterPro" id="IPR051785">
    <property type="entry name" value="MMCE/EMCE_epimerase"/>
</dbReference>
<feature type="domain" description="VOC" evidence="3">
    <location>
        <begin position="5"/>
        <end position="133"/>
    </location>
</feature>
<dbReference type="InterPro" id="IPR017515">
    <property type="entry name" value="MeMalonyl-CoA_epimerase"/>
</dbReference>
<dbReference type="PANTHER" id="PTHR43048">
    <property type="entry name" value="METHYLMALONYL-COA EPIMERASE"/>
    <property type="match status" value="1"/>
</dbReference>
<dbReference type="Proteomes" id="UP000823635">
    <property type="component" value="Unassembled WGS sequence"/>
</dbReference>
<keyword evidence="2" id="KW-0479">Metal-binding</keyword>
<name>A0A9D9DM24_9BACT</name>
<dbReference type="InterPro" id="IPR029068">
    <property type="entry name" value="Glyas_Bleomycin-R_OHBP_Dase"/>
</dbReference>
<reference evidence="4" key="2">
    <citation type="journal article" date="2021" name="PeerJ">
        <title>Extensive microbial diversity within the chicken gut microbiome revealed by metagenomics and culture.</title>
        <authorList>
            <person name="Gilroy R."/>
            <person name="Ravi A."/>
            <person name="Getino M."/>
            <person name="Pursley I."/>
            <person name="Horton D.L."/>
            <person name="Alikhan N.F."/>
            <person name="Baker D."/>
            <person name="Gharbi K."/>
            <person name="Hall N."/>
            <person name="Watson M."/>
            <person name="Adriaenssens E.M."/>
            <person name="Foster-Nyarko E."/>
            <person name="Jarju S."/>
            <person name="Secka A."/>
            <person name="Antonio M."/>
            <person name="Oren A."/>
            <person name="Chaudhuri R.R."/>
            <person name="La Ragione R."/>
            <person name="Hildebrand F."/>
            <person name="Pallen M.J."/>
        </authorList>
    </citation>
    <scope>NUCLEOTIDE SEQUENCE</scope>
    <source>
        <strain evidence="4">15467</strain>
    </source>
</reference>
<protein>
    <submittedName>
        <fullName evidence="4">Methylmalonyl-CoA epimerase</fullName>
        <ecNumber evidence="4">5.1.99.1</ecNumber>
    </submittedName>
</protein>
<dbReference type="NCBIfam" id="TIGR03081">
    <property type="entry name" value="metmalonyl_epim"/>
    <property type="match status" value="1"/>
</dbReference>
<comment type="caution">
    <text evidence="4">The sequence shown here is derived from an EMBL/GenBank/DDBJ whole genome shotgun (WGS) entry which is preliminary data.</text>
</comment>
<dbReference type="Gene3D" id="3.10.180.10">
    <property type="entry name" value="2,3-Dihydroxybiphenyl 1,2-Dioxygenase, domain 1"/>
    <property type="match status" value="1"/>
</dbReference>
<keyword evidence="4" id="KW-0413">Isomerase</keyword>
<dbReference type="CDD" id="cd07249">
    <property type="entry name" value="MMCE"/>
    <property type="match status" value="1"/>
</dbReference>
<proteinExistence type="inferred from homology"/>
<dbReference type="PROSITE" id="PS51819">
    <property type="entry name" value="VOC"/>
    <property type="match status" value="1"/>
</dbReference>
<dbReference type="GO" id="GO:0004493">
    <property type="term" value="F:methylmalonyl-CoA epimerase activity"/>
    <property type="evidence" value="ECO:0007669"/>
    <property type="project" value="UniProtKB-EC"/>
</dbReference>
<accession>A0A9D9DM24</accession>
<dbReference type="FunFam" id="3.10.180.10:FF:000006">
    <property type="entry name" value="Methylmalonyl-CoA epimerase"/>
    <property type="match status" value="1"/>
</dbReference>
<dbReference type="EC" id="5.1.99.1" evidence="4"/>
<evidence type="ECO:0000259" key="3">
    <source>
        <dbReference type="PROSITE" id="PS51819"/>
    </source>
</evidence>
<evidence type="ECO:0000313" key="5">
    <source>
        <dbReference type="Proteomes" id="UP000823635"/>
    </source>
</evidence>
<reference evidence="4" key="1">
    <citation type="submission" date="2020-10" db="EMBL/GenBank/DDBJ databases">
        <authorList>
            <person name="Gilroy R."/>
        </authorList>
    </citation>
    <scope>NUCLEOTIDE SEQUENCE</scope>
    <source>
        <strain evidence="4">15467</strain>
    </source>
</reference>
<evidence type="ECO:0000313" key="4">
    <source>
        <dbReference type="EMBL" id="MBO8429090.1"/>
    </source>
</evidence>
<dbReference type="GO" id="GO:0046491">
    <property type="term" value="P:L-methylmalonyl-CoA metabolic process"/>
    <property type="evidence" value="ECO:0007669"/>
    <property type="project" value="TreeGrafter"/>
</dbReference>
<organism evidence="4 5">
    <name type="scientific">Candidatus Egerieousia excrementavium</name>
    <dbReference type="NCBI Taxonomy" id="2840778"/>
    <lineage>
        <taxon>Bacteria</taxon>
        <taxon>Pseudomonadati</taxon>
        <taxon>Bacteroidota</taxon>
        <taxon>Bacteroidia</taxon>
        <taxon>Bacteroidales</taxon>
        <taxon>Candidatus Egerieousia</taxon>
    </lineage>
</organism>
<dbReference type="InterPro" id="IPR037523">
    <property type="entry name" value="VOC_core"/>
</dbReference>
<gene>
    <name evidence="4" type="primary">mce</name>
    <name evidence="4" type="ORF">IAC68_04050</name>
</gene>
<sequence length="137" mass="15015">MEITHIEHLGIAVKSLETAIPYYEEKLGLKCYSIEEVKDQKVKTAFFKVGQTKIELLESTDPEGTIAKFIEKRGEGVHHVAFATTGVQAALDELSGKGVQLIDKAPRKGAEGLNIAFLHPKSTHGVLTEICEDPSKK</sequence>
<dbReference type="GO" id="GO:0046872">
    <property type="term" value="F:metal ion binding"/>
    <property type="evidence" value="ECO:0007669"/>
    <property type="project" value="UniProtKB-KW"/>
</dbReference>
<dbReference type="SUPFAM" id="SSF54593">
    <property type="entry name" value="Glyoxalase/Bleomycin resistance protein/Dihydroxybiphenyl dioxygenase"/>
    <property type="match status" value="1"/>
</dbReference>
<evidence type="ECO:0000256" key="1">
    <source>
        <dbReference type="ARBA" id="ARBA00009308"/>
    </source>
</evidence>